<evidence type="ECO:0000256" key="7">
    <source>
        <dbReference type="ARBA" id="ARBA00023033"/>
    </source>
</evidence>
<dbReference type="PRINTS" id="PR00465">
    <property type="entry name" value="EP450IV"/>
</dbReference>
<keyword evidence="4 8" id="KW-0479">Metal-binding</keyword>
<dbReference type="InterPro" id="IPR036396">
    <property type="entry name" value="Cyt_P450_sf"/>
</dbReference>
<comment type="cofactor">
    <cofactor evidence="1 8">
        <name>heme</name>
        <dbReference type="ChEBI" id="CHEBI:30413"/>
    </cofactor>
</comment>
<evidence type="ECO:0000256" key="6">
    <source>
        <dbReference type="ARBA" id="ARBA00023004"/>
    </source>
</evidence>
<organism evidence="10 11">
    <name type="scientific">Arthrobotrys musiformis</name>
    <dbReference type="NCBI Taxonomy" id="47236"/>
    <lineage>
        <taxon>Eukaryota</taxon>
        <taxon>Fungi</taxon>
        <taxon>Dikarya</taxon>
        <taxon>Ascomycota</taxon>
        <taxon>Pezizomycotina</taxon>
        <taxon>Orbiliomycetes</taxon>
        <taxon>Orbiliales</taxon>
        <taxon>Orbiliaceae</taxon>
        <taxon>Arthrobotrys</taxon>
    </lineage>
</organism>
<dbReference type="SUPFAM" id="SSF48264">
    <property type="entry name" value="Cytochrome P450"/>
    <property type="match status" value="1"/>
</dbReference>
<dbReference type="GO" id="GO:0004497">
    <property type="term" value="F:monooxygenase activity"/>
    <property type="evidence" value="ECO:0007669"/>
    <property type="project" value="UniProtKB-KW"/>
</dbReference>
<evidence type="ECO:0008006" key="12">
    <source>
        <dbReference type="Google" id="ProtNLM"/>
    </source>
</evidence>
<evidence type="ECO:0000256" key="3">
    <source>
        <dbReference type="ARBA" id="ARBA00022617"/>
    </source>
</evidence>
<keyword evidence="3 8" id="KW-0349">Heme</keyword>
<keyword evidence="6 8" id="KW-0408">Iron</keyword>
<dbReference type="Gene3D" id="1.10.630.10">
    <property type="entry name" value="Cytochrome P450"/>
    <property type="match status" value="1"/>
</dbReference>
<sequence length="553" mass="63319">MIVQTATDFVLSHFIECTVSSVVLYVVYSTISNHRKPKVVNIVTGETPAVIGLPKAYPWFFPKIRSRLASFNNTYAWMEEGYNKYNKNGKPFMIHAIDGDMVIMPPSILSEVKNLPGNVMQIRSLETLAVRYTLDKYVATDMFHIPIIRKDLTAKLAAVTPAIVEELDLSFKHYIPKLATKPDEKGWQTVTMYDLILKVVARTSHRVFIGEELCRDEEYLDTTIDYAIGVFPTAMALNCFPKFLWPILGRIFAIPLYRLRRKARKHLEPVILKRIALIKQGVPESERPNDLMQWLIEASLTRGGGFATVDAIAGRVLTVAFAAIHTTSLSGCNTLYDIAWLASKTQPGEQTPSEMLREEIIRVFPPPHEFNKRYMQRLYNMDAFLKESVRLSLIGAIHSERNVTAKEGYTTACGWHLPQGAQFSFAAKAKMEDEEVYEHAKEHVYTRFYRGGIVDGSGHALEEEEEVTPQNEKERKLDRYMVTVTEDYLAFGQGIHSCPGRFFAATELRTLISWWLLHYDVKSLEERPPSWRFVYLDIMNTETKMQIRARDLK</sequence>
<reference evidence="10 11" key="1">
    <citation type="submission" date="2023-08" db="EMBL/GenBank/DDBJ databases">
        <authorList>
            <person name="Palmer J.M."/>
        </authorList>
    </citation>
    <scope>NUCLEOTIDE SEQUENCE [LARGE SCALE GENOMIC DNA]</scope>
    <source>
        <strain evidence="10 11">TWF481</strain>
    </source>
</reference>
<dbReference type="GO" id="GO:0016705">
    <property type="term" value="F:oxidoreductase activity, acting on paired donors, with incorporation or reduction of molecular oxygen"/>
    <property type="evidence" value="ECO:0007669"/>
    <property type="project" value="InterPro"/>
</dbReference>
<dbReference type="PANTHER" id="PTHR46206">
    <property type="entry name" value="CYTOCHROME P450"/>
    <property type="match status" value="1"/>
</dbReference>
<evidence type="ECO:0000256" key="9">
    <source>
        <dbReference type="RuleBase" id="RU000461"/>
    </source>
</evidence>
<dbReference type="InterPro" id="IPR002403">
    <property type="entry name" value="Cyt_P450_E_grp-IV"/>
</dbReference>
<keyword evidence="11" id="KW-1185">Reference proteome</keyword>
<evidence type="ECO:0000256" key="4">
    <source>
        <dbReference type="ARBA" id="ARBA00022723"/>
    </source>
</evidence>
<comment type="caution">
    <text evidence="10">The sequence shown here is derived from an EMBL/GenBank/DDBJ whole genome shotgun (WGS) entry which is preliminary data.</text>
</comment>
<evidence type="ECO:0000256" key="8">
    <source>
        <dbReference type="PIRSR" id="PIRSR602403-1"/>
    </source>
</evidence>
<feature type="binding site" description="axial binding residue" evidence="8">
    <location>
        <position position="498"/>
    </location>
    <ligand>
        <name>heme</name>
        <dbReference type="ChEBI" id="CHEBI:30413"/>
    </ligand>
    <ligandPart>
        <name>Fe</name>
        <dbReference type="ChEBI" id="CHEBI:18248"/>
    </ligandPart>
</feature>
<evidence type="ECO:0000256" key="2">
    <source>
        <dbReference type="ARBA" id="ARBA00010617"/>
    </source>
</evidence>
<evidence type="ECO:0000313" key="11">
    <source>
        <dbReference type="Proteomes" id="UP001370758"/>
    </source>
</evidence>
<gene>
    <name evidence="10" type="ORF">TWF481_010529</name>
</gene>
<dbReference type="InterPro" id="IPR001128">
    <property type="entry name" value="Cyt_P450"/>
</dbReference>
<evidence type="ECO:0000313" key="10">
    <source>
        <dbReference type="EMBL" id="KAK6500177.1"/>
    </source>
</evidence>
<dbReference type="AlphaFoldDB" id="A0AAV9W165"/>
<keyword evidence="5 9" id="KW-0560">Oxidoreductase</keyword>
<dbReference type="CDD" id="cd11041">
    <property type="entry name" value="CYP503A1-like"/>
    <property type="match status" value="1"/>
</dbReference>
<dbReference type="InterPro" id="IPR017972">
    <property type="entry name" value="Cyt_P450_CS"/>
</dbReference>
<evidence type="ECO:0000256" key="5">
    <source>
        <dbReference type="ARBA" id="ARBA00023002"/>
    </source>
</evidence>
<dbReference type="Pfam" id="PF00067">
    <property type="entry name" value="p450"/>
    <property type="match status" value="1"/>
</dbReference>
<dbReference type="GO" id="GO:0020037">
    <property type="term" value="F:heme binding"/>
    <property type="evidence" value="ECO:0007669"/>
    <property type="project" value="InterPro"/>
</dbReference>
<proteinExistence type="inferred from homology"/>
<dbReference type="EMBL" id="JAVHJL010000007">
    <property type="protein sequence ID" value="KAK6500177.1"/>
    <property type="molecule type" value="Genomic_DNA"/>
</dbReference>
<accession>A0AAV9W165</accession>
<keyword evidence="7 9" id="KW-0503">Monooxygenase</keyword>
<dbReference type="GO" id="GO:0005506">
    <property type="term" value="F:iron ion binding"/>
    <property type="evidence" value="ECO:0007669"/>
    <property type="project" value="InterPro"/>
</dbReference>
<dbReference type="Proteomes" id="UP001370758">
    <property type="component" value="Unassembled WGS sequence"/>
</dbReference>
<dbReference type="PANTHER" id="PTHR46206:SF1">
    <property type="entry name" value="P450, PUTATIVE (EUROFUNG)-RELATED"/>
    <property type="match status" value="1"/>
</dbReference>
<comment type="similarity">
    <text evidence="2 9">Belongs to the cytochrome P450 family.</text>
</comment>
<name>A0AAV9W165_9PEZI</name>
<evidence type="ECO:0000256" key="1">
    <source>
        <dbReference type="ARBA" id="ARBA00001971"/>
    </source>
</evidence>
<protein>
    <recommendedName>
        <fullName evidence="12">Cytochrome P450</fullName>
    </recommendedName>
</protein>
<dbReference type="PROSITE" id="PS00086">
    <property type="entry name" value="CYTOCHROME_P450"/>
    <property type="match status" value="1"/>
</dbReference>